<dbReference type="EMBL" id="JAPFFF010000041">
    <property type="protein sequence ID" value="KAK8841425.1"/>
    <property type="molecule type" value="Genomic_DNA"/>
</dbReference>
<dbReference type="InterPro" id="IPR006597">
    <property type="entry name" value="Sel1-like"/>
</dbReference>
<feature type="domain" description="Protein kinase" evidence="2">
    <location>
        <begin position="141"/>
        <end position="421"/>
    </location>
</feature>
<evidence type="ECO:0000256" key="1">
    <source>
        <dbReference type="ARBA" id="ARBA00038101"/>
    </source>
</evidence>
<dbReference type="PANTHER" id="PTHR11102:SF147">
    <property type="entry name" value="SEL1L ADAPTOR SUBUNIT OF ERAD E3 UBIQUITIN LIGASE"/>
    <property type="match status" value="1"/>
</dbReference>
<dbReference type="InterPro" id="IPR011990">
    <property type="entry name" value="TPR-like_helical_dom_sf"/>
</dbReference>
<dbReference type="InterPro" id="IPR000719">
    <property type="entry name" value="Prot_kinase_dom"/>
</dbReference>
<dbReference type="Gene3D" id="1.10.510.10">
    <property type="entry name" value="Transferase(Phosphotransferase) domain 1"/>
    <property type="match status" value="1"/>
</dbReference>
<evidence type="ECO:0000313" key="3">
    <source>
        <dbReference type="EMBL" id="KAK8841425.1"/>
    </source>
</evidence>
<comment type="similarity">
    <text evidence="1">Belongs to the sel-1 family.</text>
</comment>
<dbReference type="Pfam" id="PF00069">
    <property type="entry name" value="Pkinase"/>
    <property type="match status" value="1"/>
</dbReference>
<evidence type="ECO:0000259" key="2">
    <source>
        <dbReference type="PROSITE" id="PS50011"/>
    </source>
</evidence>
<dbReference type="InterPro" id="IPR050767">
    <property type="entry name" value="Sel1_AlgK"/>
</dbReference>
<dbReference type="SUPFAM" id="SSF81901">
    <property type="entry name" value="HCP-like"/>
    <property type="match status" value="1"/>
</dbReference>
<accession>A0ABR2H5I9</accession>
<keyword evidence="4" id="KW-1185">Reference proteome</keyword>
<dbReference type="InterPro" id="IPR011009">
    <property type="entry name" value="Kinase-like_dom_sf"/>
</dbReference>
<reference evidence="3 4" key="1">
    <citation type="submission" date="2024-04" db="EMBL/GenBank/DDBJ databases">
        <title>Tritrichomonas musculus Genome.</title>
        <authorList>
            <person name="Alves-Ferreira E."/>
            <person name="Grigg M."/>
            <person name="Lorenzi H."/>
            <person name="Galac M."/>
        </authorList>
    </citation>
    <scope>NUCLEOTIDE SEQUENCE [LARGE SCALE GENOMIC DNA]</scope>
    <source>
        <strain evidence="3 4">EAF2021</strain>
    </source>
</reference>
<dbReference type="Gene3D" id="1.25.40.10">
    <property type="entry name" value="Tetratricopeptide repeat domain"/>
    <property type="match status" value="1"/>
</dbReference>
<evidence type="ECO:0000313" key="4">
    <source>
        <dbReference type="Proteomes" id="UP001470230"/>
    </source>
</evidence>
<dbReference type="Proteomes" id="UP001470230">
    <property type="component" value="Unassembled WGS sequence"/>
</dbReference>
<dbReference type="PROSITE" id="PS50011">
    <property type="entry name" value="PROTEIN_KINASE_DOM"/>
    <property type="match status" value="1"/>
</dbReference>
<comment type="caution">
    <text evidence="3">The sequence shown here is derived from an EMBL/GenBank/DDBJ whole genome shotgun (WGS) entry which is preliminary data.</text>
</comment>
<dbReference type="SMART" id="SM00671">
    <property type="entry name" value="SEL1"/>
    <property type="match status" value="5"/>
</dbReference>
<sequence>MKVIFDDFQAKYNSDALKIRDIPFKDIFGDFSFYLIEESQMNSEIDQQISEQIMESQNLIVDTYVLQDNQNYFLINTEQILIIIKSQNISLLKKYFSTQETQEIYFFQNAEENFKKHINIQYNPSNPKYSIFDNTNFTDIAFNIDSMANDEFWKIIKRVMLFNIFSKSYSKTLQNRIDAYLQNAQRPDYTNFDKIENNEIILINPITKLSYYLKTQDLVVLREFQQDEIDNLSTISHPLLPKFYGVTTFEGKKTLVIEYVSGETLEHCMNNHELSEDEDKFDVLMHIMVSIEYLHTKFYAYRNLTPANVIIDHNKTAVLIDFDRTTEFSSCFADPDIQNNKYSFKSDVYSFGMLIYYVLTSNEPKRDGEIDIDDVPKKYSAVGEIIMKCIQKNKDERPDFPHLFCDFYNFCLENSLIHGFSKAIQYFMFAAERQNDEIAQCHLGFIYIDRGSPLYDIDKGIHYLTLAANQNNLYSQNYLGFLYLSGEIVRPNIDEAIHFLSMAANQNQKDAQYVLGCLYFEEAVGHYDIEKAIHFFKEVSHCNNRASNNLGVVYKTGKGADKNLSKSIDYLEDAINQFNDKAAMFNLAHIYFFEDQGKQKLSKSLKLIIEAEKEDIPHAFEFLCLIVLKKFQPLNEMEIEKEFEDIDKSSGESLARRVFRNINNNGFNKEQAHDQLKNINIVYYIHGIDVMELN</sequence>
<organism evidence="3 4">
    <name type="scientific">Tritrichomonas musculus</name>
    <dbReference type="NCBI Taxonomy" id="1915356"/>
    <lineage>
        <taxon>Eukaryota</taxon>
        <taxon>Metamonada</taxon>
        <taxon>Parabasalia</taxon>
        <taxon>Tritrichomonadida</taxon>
        <taxon>Tritrichomonadidae</taxon>
        <taxon>Tritrichomonas</taxon>
    </lineage>
</organism>
<gene>
    <name evidence="3" type="ORF">M9Y10_027042</name>
</gene>
<proteinExistence type="inferred from homology"/>
<dbReference type="Pfam" id="PF08238">
    <property type="entry name" value="Sel1"/>
    <property type="match status" value="5"/>
</dbReference>
<dbReference type="SUPFAM" id="SSF56112">
    <property type="entry name" value="Protein kinase-like (PK-like)"/>
    <property type="match status" value="1"/>
</dbReference>
<name>A0ABR2H5I9_9EUKA</name>
<protein>
    <recommendedName>
        <fullName evidence="2">Protein kinase domain-containing protein</fullName>
    </recommendedName>
</protein>
<dbReference type="PANTHER" id="PTHR11102">
    <property type="entry name" value="SEL-1-LIKE PROTEIN"/>
    <property type="match status" value="1"/>
</dbReference>